<feature type="compositionally biased region" description="Polar residues" evidence="1">
    <location>
        <begin position="34"/>
        <end position="46"/>
    </location>
</feature>
<dbReference type="EMBL" id="GGEC01024997">
    <property type="protein sequence ID" value="MBX05481.1"/>
    <property type="molecule type" value="Transcribed_RNA"/>
</dbReference>
<dbReference type="AlphaFoldDB" id="A0A2P2KIF1"/>
<feature type="region of interest" description="Disordered" evidence="1">
    <location>
        <begin position="26"/>
        <end position="55"/>
    </location>
</feature>
<reference evidence="2" key="1">
    <citation type="submission" date="2018-02" db="EMBL/GenBank/DDBJ databases">
        <title>Rhizophora mucronata_Transcriptome.</title>
        <authorList>
            <person name="Meera S.P."/>
            <person name="Sreeshan A."/>
            <person name="Augustine A."/>
        </authorList>
    </citation>
    <scope>NUCLEOTIDE SEQUENCE</scope>
    <source>
        <tissue evidence="2">Leaf</tissue>
    </source>
</reference>
<proteinExistence type="predicted"/>
<evidence type="ECO:0000313" key="2">
    <source>
        <dbReference type="EMBL" id="MBX05481.1"/>
    </source>
</evidence>
<accession>A0A2P2KIF1</accession>
<protein>
    <submittedName>
        <fullName evidence="2">Uncharacterized protein</fullName>
    </submittedName>
</protein>
<sequence>MHMLSTPTAKTRKGMTSIIINVDSTPIALKNPTDPMTESITSTTPERPSRTLDER</sequence>
<organism evidence="2">
    <name type="scientific">Rhizophora mucronata</name>
    <name type="common">Asiatic mangrove</name>
    <dbReference type="NCBI Taxonomy" id="61149"/>
    <lineage>
        <taxon>Eukaryota</taxon>
        <taxon>Viridiplantae</taxon>
        <taxon>Streptophyta</taxon>
        <taxon>Embryophyta</taxon>
        <taxon>Tracheophyta</taxon>
        <taxon>Spermatophyta</taxon>
        <taxon>Magnoliopsida</taxon>
        <taxon>eudicotyledons</taxon>
        <taxon>Gunneridae</taxon>
        <taxon>Pentapetalae</taxon>
        <taxon>rosids</taxon>
        <taxon>fabids</taxon>
        <taxon>Malpighiales</taxon>
        <taxon>Rhizophoraceae</taxon>
        <taxon>Rhizophora</taxon>
    </lineage>
</organism>
<evidence type="ECO:0000256" key="1">
    <source>
        <dbReference type="SAM" id="MobiDB-lite"/>
    </source>
</evidence>
<name>A0A2P2KIF1_RHIMU</name>